<evidence type="ECO:0000313" key="2">
    <source>
        <dbReference type="EMBL" id="RQH35904.1"/>
    </source>
</evidence>
<dbReference type="PANTHER" id="PTHR47786:SF2">
    <property type="entry name" value="GLYCOSYL HYDROLASE FAMILY 13 CATALYTIC DOMAIN-CONTAINING PROTEIN"/>
    <property type="match status" value="1"/>
</dbReference>
<dbReference type="Pfam" id="PF00128">
    <property type="entry name" value="Alpha-amylase"/>
    <property type="match status" value="1"/>
</dbReference>
<dbReference type="RefSeq" id="WP_124147271.1">
    <property type="nucleotide sequence ID" value="NZ_CAWOKI010000251.1"/>
</dbReference>
<accession>A0A3N6P7R2</accession>
<gene>
    <name evidence="2" type="ORF">D5R40_19695</name>
</gene>
<dbReference type="OrthoDB" id="9805159at2"/>
<keyword evidence="3" id="KW-1185">Reference proteome</keyword>
<dbReference type="AlphaFoldDB" id="A0A3N6P7R2"/>
<dbReference type="SUPFAM" id="SSF51445">
    <property type="entry name" value="(Trans)glycosidases"/>
    <property type="match status" value="1"/>
</dbReference>
<protein>
    <submittedName>
        <fullName evidence="2">Alpha-amylase</fullName>
    </submittedName>
</protein>
<organism evidence="2 3">
    <name type="scientific">Okeania hirsuta</name>
    <dbReference type="NCBI Taxonomy" id="1458930"/>
    <lineage>
        <taxon>Bacteria</taxon>
        <taxon>Bacillati</taxon>
        <taxon>Cyanobacteriota</taxon>
        <taxon>Cyanophyceae</taxon>
        <taxon>Oscillatoriophycideae</taxon>
        <taxon>Oscillatoriales</taxon>
        <taxon>Microcoleaceae</taxon>
        <taxon>Okeania</taxon>
    </lineage>
</organism>
<reference evidence="2 3" key="1">
    <citation type="journal article" date="2018" name="ACS Chem. Biol.">
        <title>Ketoreductase domain dysfunction expands chemodiversity: malyngamide biosynthesis in the cyanobacterium Okeania hirsuta.</title>
        <authorList>
            <person name="Moss N.A."/>
            <person name="Leao T."/>
            <person name="Rankin M."/>
            <person name="McCullough T.M."/>
            <person name="Qu P."/>
            <person name="Korobeynikov A."/>
            <person name="Smith J.L."/>
            <person name="Gerwick L."/>
            <person name="Gerwick W.H."/>
        </authorList>
    </citation>
    <scope>NUCLEOTIDE SEQUENCE [LARGE SCALE GENOMIC DNA]</scope>
    <source>
        <strain evidence="2 3">PAB10Feb10-1</strain>
    </source>
</reference>
<dbReference type="PANTHER" id="PTHR47786">
    <property type="entry name" value="ALPHA-1,4-GLUCAN:MALTOSE-1-PHOSPHATE MALTOSYLTRANSFERASE"/>
    <property type="match status" value="1"/>
</dbReference>
<feature type="domain" description="Glycosyl hydrolase family 13 catalytic" evidence="1">
    <location>
        <begin position="56"/>
        <end position="388"/>
    </location>
</feature>
<proteinExistence type="predicted"/>
<dbReference type="SMART" id="SM00642">
    <property type="entry name" value="Aamy"/>
    <property type="match status" value="1"/>
</dbReference>
<dbReference type="EMBL" id="RCBY01000122">
    <property type="protein sequence ID" value="RQH35904.1"/>
    <property type="molecule type" value="Genomic_DNA"/>
</dbReference>
<evidence type="ECO:0000259" key="1">
    <source>
        <dbReference type="SMART" id="SM00642"/>
    </source>
</evidence>
<comment type="caution">
    <text evidence="2">The sequence shown here is derived from an EMBL/GenBank/DDBJ whole genome shotgun (WGS) entry which is preliminary data.</text>
</comment>
<name>A0A3N6P7R2_9CYAN</name>
<evidence type="ECO:0000313" key="3">
    <source>
        <dbReference type="Proteomes" id="UP000269154"/>
    </source>
</evidence>
<sequence length="488" mass="57136">MINPSLYQINTRVWLNRLSQKFGRRATLDDIPDPELDQIVHWGFDWVYFLGVWQTGIMARDISRANPDVRKEAIELFDDEFQEDYICGSCFAVTGYHIHENLGDNAAMLRLRDRLHQRGLKLMLDFVPNHTAPDHPWVQTNPDFYVHGTQADLEREPQNYIRIELPTGSQIFAHGRDPYFPGWSDTLQLNYGNPKLQEGMLAELFNIAHLCDGVRCDMAMLILPDIFEQTWGIPVQPFWPNAISQIKQQHPDLIFMAEVYWDLEWELQQRGFNYTYDKRLYDRLHQQQAVPVRENLYAGLDFQSKLARFMENHDEPRANADFPLRVHEAAAILAYFTPGLHFFHQGQLQGWSKKISMHLCYAPEEATVPHIERFYHQLLDSLALDIFHEGNWQLLECVTAWKGNSTWNNFIAFSWEGKDERLLLIIVNYASDRGQCYVQLPFESLRGETYRLQDLMSDISYDRLGDNLVSRGLYLDLPAWGYHVFDVN</sequence>
<dbReference type="CDD" id="cd11347">
    <property type="entry name" value="AmyAc_1"/>
    <property type="match status" value="1"/>
</dbReference>
<dbReference type="InterPro" id="IPR006047">
    <property type="entry name" value="GH13_cat_dom"/>
</dbReference>
<dbReference type="Proteomes" id="UP000269154">
    <property type="component" value="Unassembled WGS sequence"/>
</dbReference>
<dbReference type="InterPro" id="IPR017853">
    <property type="entry name" value="GH"/>
</dbReference>
<dbReference type="GO" id="GO:0005975">
    <property type="term" value="P:carbohydrate metabolic process"/>
    <property type="evidence" value="ECO:0007669"/>
    <property type="project" value="InterPro"/>
</dbReference>
<dbReference type="Gene3D" id="3.20.20.80">
    <property type="entry name" value="Glycosidases"/>
    <property type="match status" value="1"/>
</dbReference>